<dbReference type="EMBL" id="KN448365">
    <property type="protein sequence ID" value="KHG29181.1"/>
    <property type="molecule type" value="Genomic_DNA"/>
</dbReference>
<dbReference type="SUPFAM" id="SSF48576">
    <property type="entry name" value="Terpenoid synthases"/>
    <property type="match status" value="1"/>
</dbReference>
<feature type="transmembrane region" description="Helical" evidence="1">
    <location>
        <begin position="31"/>
        <end position="57"/>
    </location>
</feature>
<keyword evidence="1" id="KW-1133">Transmembrane helix</keyword>
<sequence length="109" mass="11949">MRLFITLVAAVLCILCINVFADPVFPSHIVILSSLISNLLWVFSLLSLSSTFGFALFEFHFRVIKDFASGEIKQVSSLFDCYYKTASLIAASTKGAAIFSGADRSVTEQ</sequence>
<evidence type="ECO:0000313" key="4">
    <source>
        <dbReference type="Proteomes" id="UP000032142"/>
    </source>
</evidence>
<organism evidence="3 4">
    <name type="scientific">Gossypium arboreum</name>
    <name type="common">Tree cotton</name>
    <name type="synonym">Gossypium nanking</name>
    <dbReference type="NCBI Taxonomy" id="29729"/>
    <lineage>
        <taxon>Eukaryota</taxon>
        <taxon>Viridiplantae</taxon>
        <taxon>Streptophyta</taxon>
        <taxon>Embryophyta</taxon>
        <taxon>Tracheophyta</taxon>
        <taxon>Spermatophyta</taxon>
        <taxon>Magnoliopsida</taxon>
        <taxon>eudicotyledons</taxon>
        <taxon>Gunneridae</taxon>
        <taxon>Pentapetalae</taxon>
        <taxon>rosids</taxon>
        <taxon>malvids</taxon>
        <taxon>Malvales</taxon>
        <taxon>Malvaceae</taxon>
        <taxon>Malvoideae</taxon>
        <taxon>Gossypium</taxon>
    </lineage>
</organism>
<name>A0A0B0Q0A3_GOSAR</name>
<feature type="chain" id="PRO_5002078901" evidence="2">
    <location>
        <begin position="22"/>
        <end position="109"/>
    </location>
</feature>
<keyword evidence="1" id="KW-0812">Transmembrane</keyword>
<protein>
    <submittedName>
        <fullName evidence="3">Solanesyl diphosphate synthase 2, chloroplastic-like protein</fullName>
    </submittedName>
</protein>
<accession>A0A0B0Q0A3</accession>
<keyword evidence="2" id="KW-0732">Signal</keyword>
<dbReference type="Proteomes" id="UP000032142">
    <property type="component" value="Unassembled WGS sequence"/>
</dbReference>
<proteinExistence type="predicted"/>
<keyword evidence="1" id="KW-0472">Membrane</keyword>
<evidence type="ECO:0000256" key="1">
    <source>
        <dbReference type="SAM" id="Phobius"/>
    </source>
</evidence>
<evidence type="ECO:0000256" key="2">
    <source>
        <dbReference type="SAM" id="SignalP"/>
    </source>
</evidence>
<reference evidence="4" key="1">
    <citation type="submission" date="2014-09" db="EMBL/GenBank/DDBJ databases">
        <authorList>
            <person name="Mudge J."/>
            <person name="Ramaraj T."/>
            <person name="Lindquist I.E."/>
            <person name="Bharti A.K."/>
            <person name="Sundararajan A."/>
            <person name="Cameron C.T."/>
            <person name="Woodward J.E."/>
            <person name="May G.D."/>
            <person name="Brubaker C."/>
            <person name="Broadhvest J."/>
            <person name="Wilkins T.A."/>
        </authorList>
    </citation>
    <scope>NUCLEOTIDE SEQUENCE</scope>
    <source>
        <strain evidence="4">cv. AKA8401</strain>
    </source>
</reference>
<feature type="signal peptide" evidence="2">
    <location>
        <begin position="1"/>
        <end position="21"/>
    </location>
</feature>
<keyword evidence="4" id="KW-1185">Reference proteome</keyword>
<dbReference type="AlphaFoldDB" id="A0A0B0Q0A3"/>
<dbReference type="InterPro" id="IPR008949">
    <property type="entry name" value="Isoprenoid_synthase_dom_sf"/>
</dbReference>
<gene>
    <name evidence="3" type="ORF">F383_11718</name>
</gene>
<evidence type="ECO:0000313" key="3">
    <source>
        <dbReference type="EMBL" id="KHG29181.1"/>
    </source>
</evidence>